<dbReference type="PANTHER" id="PTHR11225">
    <property type="entry name" value="NUCLEAR PORE COMPLEX PROTEIN NUP93 NUCLEOPORIN NUP93 DEAD EYE PROTEIN"/>
    <property type="match status" value="1"/>
</dbReference>
<dbReference type="GO" id="GO:0017056">
    <property type="term" value="F:structural constituent of nuclear pore"/>
    <property type="evidence" value="ECO:0007669"/>
    <property type="project" value="InterPro"/>
</dbReference>
<evidence type="ECO:0000313" key="4">
    <source>
        <dbReference type="EMBL" id="KAJ8900110.1"/>
    </source>
</evidence>
<dbReference type="EMBL" id="JAIWQS010000008">
    <property type="protein sequence ID" value="KAJ8900110.1"/>
    <property type="molecule type" value="Genomic_DNA"/>
</dbReference>
<evidence type="ECO:0000313" key="5">
    <source>
        <dbReference type="Proteomes" id="UP001159364"/>
    </source>
</evidence>
<organism evidence="4 5">
    <name type="scientific">Erythroxylum novogranatense</name>
    <dbReference type="NCBI Taxonomy" id="1862640"/>
    <lineage>
        <taxon>Eukaryota</taxon>
        <taxon>Viridiplantae</taxon>
        <taxon>Streptophyta</taxon>
        <taxon>Embryophyta</taxon>
        <taxon>Tracheophyta</taxon>
        <taxon>Spermatophyta</taxon>
        <taxon>Magnoliopsida</taxon>
        <taxon>eudicotyledons</taxon>
        <taxon>Gunneridae</taxon>
        <taxon>Pentapetalae</taxon>
        <taxon>rosids</taxon>
        <taxon>fabids</taxon>
        <taxon>Malpighiales</taxon>
        <taxon>Erythroxylaceae</taxon>
        <taxon>Erythroxylum</taxon>
    </lineage>
</organism>
<dbReference type="GO" id="GO:0005643">
    <property type="term" value="C:nuclear pore"/>
    <property type="evidence" value="ECO:0007669"/>
    <property type="project" value="InterPro"/>
</dbReference>
<dbReference type="PANTHER" id="PTHR11225:SF4">
    <property type="entry name" value="NUCLEAR PORE COMPLEX PROTEIN NUP93"/>
    <property type="match status" value="1"/>
</dbReference>
<keyword evidence="3" id="KW-0539">Nucleus</keyword>
<dbReference type="Proteomes" id="UP001159364">
    <property type="component" value="Linkage Group LG08"/>
</dbReference>
<comment type="caution">
    <text evidence="4">The sequence shown here is derived from an EMBL/GenBank/DDBJ whole genome shotgun (WGS) entry which is preliminary data.</text>
</comment>
<sequence length="111" mass="12550">MKLIANKPIVEKKASAYAAVMKNLNNARERGLIFKPTTAFKVVYESLGLETSARKSINMQKIWHLIQVRLRDYGVLDFDAGDIRRQPPLDTTWKQFVSLDSSSEIGVPLSL</sequence>
<name>A0AAV8UCE9_9ROSI</name>
<dbReference type="GO" id="GO:0016973">
    <property type="term" value="P:poly(A)+ mRNA export from nucleus"/>
    <property type="evidence" value="ECO:0007669"/>
    <property type="project" value="TreeGrafter"/>
</dbReference>
<evidence type="ECO:0000256" key="1">
    <source>
        <dbReference type="ARBA" id="ARBA00004259"/>
    </source>
</evidence>
<comment type="subcellular location">
    <subcellularLocation>
        <location evidence="1">Nucleus envelope</location>
    </subcellularLocation>
</comment>
<reference evidence="4 5" key="1">
    <citation type="submission" date="2021-09" db="EMBL/GenBank/DDBJ databases">
        <title>Genomic insights and catalytic innovation underlie evolution of tropane alkaloids biosynthesis.</title>
        <authorList>
            <person name="Wang Y.-J."/>
            <person name="Tian T."/>
            <person name="Huang J.-P."/>
            <person name="Huang S.-X."/>
        </authorList>
    </citation>
    <scope>NUCLEOTIDE SEQUENCE [LARGE SCALE GENOMIC DNA]</scope>
    <source>
        <strain evidence="4">KIB-2018</strain>
        <tissue evidence="4">Leaf</tissue>
    </source>
</reference>
<dbReference type="InterPro" id="IPR007231">
    <property type="entry name" value="Nucleoporin_int_Nup93/Nic96"/>
</dbReference>
<protein>
    <submittedName>
        <fullName evidence="4">Uncharacterized protein</fullName>
    </submittedName>
</protein>
<proteinExistence type="inferred from homology"/>
<keyword evidence="5" id="KW-1185">Reference proteome</keyword>
<accession>A0AAV8UCE9</accession>
<evidence type="ECO:0000256" key="2">
    <source>
        <dbReference type="ARBA" id="ARBA00010186"/>
    </source>
</evidence>
<dbReference type="AlphaFoldDB" id="A0AAV8UCE9"/>
<dbReference type="GO" id="GO:0006606">
    <property type="term" value="P:protein import into nucleus"/>
    <property type="evidence" value="ECO:0007669"/>
    <property type="project" value="TreeGrafter"/>
</dbReference>
<comment type="similarity">
    <text evidence="2">Belongs to the nucleoporin interacting component (NIC) family.</text>
</comment>
<evidence type="ECO:0000256" key="3">
    <source>
        <dbReference type="ARBA" id="ARBA00023242"/>
    </source>
</evidence>
<gene>
    <name evidence="4" type="ORF">K2173_024226</name>
</gene>